<feature type="signal peptide" evidence="2">
    <location>
        <begin position="1"/>
        <end position="30"/>
    </location>
</feature>
<keyword evidence="2" id="KW-0732">Signal</keyword>
<evidence type="ECO:0000313" key="3">
    <source>
        <dbReference type="EMBL" id="HER43267.1"/>
    </source>
</evidence>
<gene>
    <name evidence="3" type="ORF">ENO08_02260</name>
</gene>
<feature type="coiled-coil region" evidence="1">
    <location>
        <begin position="91"/>
        <end position="121"/>
    </location>
</feature>
<dbReference type="InterPro" id="IPR016866">
    <property type="entry name" value="UCP028069"/>
</dbReference>
<organism evidence="3">
    <name type="scientific">Eiseniibacteriota bacterium</name>
    <dbReference type="NCBI Taxonomy" id="2212470"/>
    <lineage>
        <taxon>Bacteria</taxon>
        <taxon>Candidatus Eiseniibacteriota</taxon>
    </lineage>
</organism>
<sequence length="221" mass="25458">MIHLDKVKGWFMRKYLLFMLIMAFLSAALGAQSDPDRLEKTVEDTVALLQETQKKQDEWADQKTDLMIRYRNAQANIIYLTDYAANKRAKEGALVERVAELERRLREAKRLEESLQDTLNVILDRFEDQVEGGAPFLIEERTARLEDVGSEIARPDITGAEKLRRLLEALQVEANYGSTVDVYQQRIALGTDSLFVDVLRVGRISLFWRTPDGKRVGEFDY</sequence>
<comment type="caution">
    <text evidence="3">The sequence shown here is derived from an EMBL/GenBank/DDBJ whole genome shotgun (WGS) entry which is preliminary data.</text>
</comment>
<feature type="chain" id="PRO_5031012162" evidence="2">
    <location>
        <begin position="31"/>
        <end position="221"/>
    </location>
</feature>
<dbReference type="EMBL" id="DSEC01000159">
    <property type="protein sequence ID" value="HER43267.1"/>
    <property type="molecule type" value="Genomic_DNA"/>
</dbReference>
<reference evidence="3" key="1">
    <citation type="journal article" date="2020" name="mSystems">
        <title>Genome- and Community-Level Interaction Insights into Carbon Utilization and Element Cycling Functions of Hydrothermarchaeota in Hydrothermal Sediment.</title>
        <authorList>
            <person name="Zhou Z."/>
            <person name="Liu Y."/>
            <person name="Xu W."/>
            <person name="Pan J."/>
            <person name="Luo Z.H."/>
            <person name="Li M."/>
        </authorList>
    </citation>
    <scope>NUCLEOTIDE SEQUENCE [LARGE SCALE GENOMIC DNA]</scope>
    <source>
        <strain evidence="3">SpSt-1233</strain>
    </source>
</reference>
<dbReference type="AlphaFoldDB" id="A0A7V2AU58"/>
<evidence type="ECO:0000256" key="1">
    <source>
        <dbReference type="SAM" id="Coils"/>
    </source>
</evidence>
<dbReference type="Proteomes" id="UP000886069">
    <property type="component" value="Unassembled WGS sequence"/>
</dbReference>
<protein>
    <submittedName>
        <fullName evidence="3">DUF3450 domain-containing protein</fullName>
    </submittedName>
</protein>
<accession>A0A7V2AU58</accession>
<dbReference type="Pfam" id="PF11932">
    <property type="entry name" value="DUF3450"/>
    <property type="match status" value="1"/>
</dbReference>
<name>A0A7V2AU58_UNCEI</name>
<proteinExistence type="predicted"/>
<evidence type="ECO:0000256" key="2">
    <source>
        <dbReference type="SAM" id="SignalP"/>
    </source>
</evidence>
<feature type="non-terminal residue" evidence="3">
    <location>
        <position position="221"/>
    </location>
</feature>
<keyword evidence="1" id="KW-0175">Coiled coil</keyword>